<feature type="signal peptide" evidence="3">
    <location>
        <begin position="1"/>
        <end position="17"/>
    </location>
</feature>
<dbReference type="AlphaFoldDB" id="V3ZKV3"/>
<feature type="transmembrane region" description="Helical" evidence="2">
    <location>
        <begin position="215"/>
        <end position="237"/>
    </location>
</feature>
<sequence>MCVFFFFWALLFCQSNGMTTKTPPSTTRIAVIEFLLGQNDTLTDANTTDTTTTESPATTTENQTPTSATLHPNLPETTSAVYVQGDSGIENGSKNGTDVTTDKDVILVSTSPALNDVSQVNKITAEIPQGQYDTHLTVDRFSQTIETTTEQSLELTTELIDKIIESTTSKNSTIRPNTSTSTTLRNTPSEYLHVENKDTVGRSYHPGSSSEQSGVVIIGAVLAFFCVAILVAVVLVFRRRRQSEKQKVMMNFDLNRMDLRSLRHQPPNVVTVNFPLKPEADLWQDVKPMNSSVI</sequence>
<accession>V3ZKV3</accession>
<proteinExistence type="predicted"/>
<keyword evidence="2" id="KW-1133">Transmembrane helix</keyword>
<dbReference type="HOGENOM" id="CLU_947615_0_0_1"/>
<name>V3ZKV3_LOTGI</name>
<dbReference type="CTD" id="20249212"/>
<keyword evidence="3" id="KW-0732">Signal</keyword>
<dbReference type="GeneID" id="20249212"/>
<evidence type="ECO:0000313" key="5">
    <source>
        <dbReference type="Proteomes" id="UP000030746"/>
    </source>
</evidence>
<dbReference type="EMBL" id="KB202163">
    <property type="protein sequence ID" value="ESO91988.1"/>
    <property type="molecule type" value="Genomic_DNA"/>
</dbReference>
<feature type="compositionally biased region" description="Low complexity" evidence="1">
    <location>
        <begin position="42"/>
        <end position="64"/>
    </location>
</feature>
<dbReference type="KEGG" id="lgi:LOTGIDRAFT_233276"/>
<evidence type="ECO:0000256" key="3">
    <source>
        <dbReference type="SAM" id="SignalP"/>
    </source>
</evidence>
<reference evidence="4 5" key="1">
    <citation type="journal article" date="2013" name="Nature">
        <title>Insights into bilaterian evolution from three spiralian genomes.</title>
        <authorList>
            <person name="Simakov O."/>
            <person name="Marletaz F."/>
            <person name="Cho S.J."/>
            <person name="Edsinger-Gonzales E."/>
            <person name="Havlak P."/>
            <person name="Hellsten U."/>
            <person name="Kuo D.H."/>
            <person name="Larsson T."/>
            <person name="Lv J."/>
            <person name="Arendt D."/>
            <person name="Savage R."/>
            <person name="Osoegawa K."/>
            <person name="de Jong P."/>
            <person name="Grimwood J."/>
            <person name="Chapman J.A."/>
            <person name="Shapiro H."/>
            <person name="Aerts A."/>
            <person name="Otillar R.P."/>
            <person name="Terry A.Y."/>
            <person name="Boore J.L."/>
            <person name="Grigoriev I.V."/>
            <person name="Lindberg D.R."/>
            <person name="Seaver E.C."/>
            <person name="Weisblat D.A."/>
            <person name="Putnam N.H."/>
            <person name="Rokhsar D.S."/>
        </authorList>
    </citation>
    <scope>NUCLEOTIDE SEQUENCE [LARGE SCALE GENOMIC DNA]</scope>
</reference>
<dbReference type="RefSeq" id="XP_009057300.1">
    <property type="nucleotide sequence ID" value="XM_009059052.1"/>
</dbReference>
<protein>
    <submittedName>
        <fullName evidence="4">Uncharacterized protein</fullName>
    </submittedName>
</protein>
<keyword evidence="2" id="KW-0812">Transmembrane</keyword>
<evidence type="ECO:0000256" key="1">
    <source>
        <dbReference type="SAM" id="MobiDB-lite"/>
    </source>
</evidence>
<feature type="region of interest" description="Disordered" evidence="1">
    <location>
        <begin position="42"/>
        <end position="73"/>
    </location>
</feature>
<dbReference type="Proteomes" id="UP000030746">
    <property type="component" value="Unassembled WGS sequence"/>
</dbReference>
<feature type="chain" id="PRO_5004716370" evidence="3">
    <location>
        <begin position="18"/>
        <end position="294"/>
    </location>
</feature>
<keyword evidence="5" id="KW-1185">Reference proteome</keyword>
<evidence type="ECO:0000256" key="2">
    <source>
        <dbReference type="SAM" id="Phobius"/>
    </source>
</evidence>
<gene>
    <name evidence="4" type="ORF">LOTGIDRAFT_233276</name>
</gene>
<organism evidence="4 5">
    <name type="scientific">Lottia gigantea</name>
    <name type="common">Giant owl limpet</name>
    <dbReference type="NCBI Taxonomy" id="225164"/>
    <lineage>
        <taxon>Eukaryota</taxon>
        <taxon>Metazoa</taxon>
        <taxon>Spiralia</taxon>
        <taxon>Lophotrochozoa</taxon>
        <taxon>Mollusca</taxon>
        <taxon>Gastropoda</taxon>
        <taxon>Patellogastropoda</taxon>
        <taxon>Lottioidea</taxon>
        <taxon>Lottiidae</taxon>
        <taxon>Lottia</taxon>
    </lineage>
</organism>
<evidence type="ECO:0000313" key="4">
    <source>
        <dbReference type="EMBL" id="ESO91988.1"/>
    </source>
</evidence>
<keyword evidence="2" id="KW-0472">Membrane</keyword>